<keyword evidence="1" id="KW-0175">Coiled coil</keyword>
<evidence type="ECO:0000313" key="3">
    <source>
        <dbReference type="Proteomes" id="UP000050741"/>
    </source>
</evidence>
<dbReference type="WBParaSite" id="GPLIN_001531100">
    <property type="protein sequence ID" value="GPLIN_001531100"/>
    <property type="gene ID" value="GPLIN_001531100"/>
</dbReference>
<feature type="coiled-coil region" evidence="1">
    <location>
        <begin position="33"/>
        <end position="114"/>
    </location>
</feature>
<dbReference type="Gene3D" id="2.60.120.920">
    <property type="match status" value="1"/>
</dbReference>
<protein>
    <submittedName>
        <fullName evidence="4">Peptidylprolyl isomerase</fullName>
    </submittedName>
</protein>
<dbReference type="Proteomes" id="UP000050741">
    <property type="component" value="Unassembled WGS sequence"/>
</dbReference>
<reference evidence="3" key="2">
    <citation type="submission" date="2014-05" db="EMBL/GenBank/DDBJ databases">
        <title>The genome and life-stage specific transcriptomes of Globodera pallida elucidate key aspects of plant parasitism by a cyst nematode.</title>
        <authorList>
            <person name="Cotton J.A."/>
            <person name="Lilley C.J."/>
            <person name="Jones L.M."/>
            <person name="Kikuchi T."/>
            <person name="Reid A.J."/>
            <person name="Thorpe P."/>
            <person name="Tsai I.J."/>
            <person name="Beasley H."/>
            <person name="Blok V."/>
            <person name="Cock P.J.A."/>
            <person name="Van den Akker S.E."/>
            <person name="Holroyd N."/>
            <person name="Hunt M."/>
            <person name="Mantelin S."/>
            <person name="Naghra H."/>
            <person name="Pain A."/>
            <person name="Palomares-Rius J.E."/>
            <person name="Zarowiecki M."/>
            <person name="Berriman M."/>
            <person name="Jones J.T."/>
            <person name="Urwin P.E."/>
        </authorList>
    </citation>
    <scope>NUCLEOTIDE SEQUENCE [LARGE SCALE GENOMIC DNA]</scope>
    <source>
        <strain evidence="3">Lindley</strain>
    </source>
</reference>
<sequence length="200" mass="23291">MASMRSLSNRQQKEMREMNESLKSGQAMVVAELEEYQNQHHQNTDALTEAQKKNEQLNDSLEQFVEEQKETNKILQNQMDELRNSSKKELEKEMNQLKEEVIAKMEQYQNEQQQNIGDLQKTVAVLNDTTNGKRLIQQQNRWDSAACHENLTLIEPERLIVKYTAGKYYAGDDRSVLAERPIPTGNSGIFYYEVKILEYA</sequence>
<dbReference type="SUPFAM" id="SSF47162">
    <property type="entry name" value="Apolipoprotein"/>
    <property type="match status" value="1"/>
</dbReference>
<feature type="compositionally biased region" description="Polar residues" evidence="2">
    <location>
        <begin position="1"/>
        <end position="10"/>
    </location>
</feature>
<evidence type="ECO:0000256" key="2">
    <source>
        <dbReference type="SAM" id="MobiDB-lite"/>
    </source>
</evidence>
<proteinExistence type="predicted"/>
<feature type="region of interest" description="Disordered" evidence="2">
    <location>
        <begin position="1"/>
        <end position="23"/>
    </location>
</feature>
<feature type="compositionally biased region" description="Basic and acidic residues" evidence="2">
    <location>
        <begin position="11"/>
        <end position="20"/>
    </location>
</feature>
<evidence type="ECO:0000256" key="1">
    <source>
        <dbReference type="SAM" id="Coils"/>
    </source>
</evidence>
<evidence type="ECO:0000313" key="4">
    <source>
        <dbReference type="WBParaSite" id="GPLIN_001531100"/>
    </source>
</evidence>
<organism evidence="3 4">
    <name type="scientific">Globodera pallida</name>
    <name type="common">Potato cyst nematode worm</name>
    <name type="synonym">Heterodera pallida</name>
    <dbReference type="NCBI Taxonomy" id="36090"/>
    <lineage>
        <taxon>Eukaryota</taxon>
        <taxon>Metazoa</taxon>
        <taxon>Ecdysozoa</taxon>
        <taxon>Nematoda</taxon>
        <taxon>Chromadorea</taxon>
        <taxon>Rhabditida</taxon>
        <taxon>Tylenchina</taxon>
        <taxon>Tylenchomorpha</taxon>
        <taxon>Tylenchoidea</taxon>
        <taxon>Heteroderidae</taxon>
        <taxon>Heteroderinae</taxon>
        <taxon>Globodera</taxon>
    </lineage>
</organism>
<reference evidence="4" key="3">
    <citation type="submission" date="2016-06" db="UniProtKB">
        <authorList>
            <consortium name="WormBaseParasite"/>
        </authorList>
    </citation>
    <scope>IDENTIFICATION</scope>
</reference>
<accession>A0A183CR03</accession>
<keyword evidence="3" id="KW-1185">Reference proteome</keyword>
<dbReference type="InterPro" id="IPR043136">
    <property type="entry name" value="B30.2/SPRY_sf"/>
</dbReference>
<dbReference type="AlphaFoldDB" id="A0A183CR03"/>
<reference evidence="3" key="1">
    <citation type="submission" date="2013-12" db="EMBL/GenBank/DDBJ databases">
        <authorList>
            <person name="Aslett M."/>
        </authorList>
    </citation>
    <scope>NUCLEOTIDE SEQUENCE [LARGE SCALE GENOMIC DNA]</scope>
    <source>
        <strain evidence="3">Lindley</strain>
    </source>
</reference>
<name>A0A183CR03_GLOPA</name>